<dbReference type="AlphaFoldDB" id="A0A5P1FK32"/>
<evidence type="ECO:0000256" key="1">
    <source>
        <dbReference type="SAM" id="MobiDB-lite"/>
    </source>
</evidence>
<proteinExistence type="predicted"/>
<feature type="region of interest" description="Disordered" evidence="1">
    <location>
        <begin position="1"/>
        <end position="38"/>
    </location>
</feature>
<name>A0A5P1FK32_ASPOF</name>
<dbReference type="Gramene" id="ONK78083">
    <property type="protein sequence ID" value="ONK78083"/>
    <property type="gene ID" value="A4U43_C02F14130"/>
</dbReference>
<protein>
    <submittedName>
        <fullName evidence="2">Uncharacterized protein</fullName>
    </submittedName>
</protein>
<dbReference type="EMBL" id="CM007382">
    <property type="protein sequence ID" value="ONK78083.1"/>
    <property type="molecule type" value="Genomic_DNA"/>
</dbReference>
<gene>
    <name evidence="2" type="ORF">A4U43_C02F14130</name>
</gene>
<sequence>MKDIKPEGRQKKKNSSNSSVRNQNDSRDNAGDAEVDGISVRCQNNSRDDIRAAPMVVPYEEDVLINEALRLVHQSDLVMHDTWDYLFEKLLYPSVVLEYGHRLSLLPAMIVGSQSGLGQLCYEFSIGKAKRCGNDFFLPPDRLHPQLKLPYMYLVAWFVHCLVLMPFQ</sequence>
<evidence type="ECO:0000313" key="3">
    <source>
        <dbReference type="Proteomes" id="UP000243459"/>
    </source>
</evidence>
<organism evidence="2 3">
    <name type="scientific">Asparagus officinalis</name>
    <name type="common">Garden asparagus</name>
    <dbReference type="NCBI Taxonomy" id="4686"/>
    <lineage>
        <taxon>Eukaryota</taxon>
        <taxon>Viridiplantae</taxon>
        <taxon>Streptophyta</taxon>
        <taxon>Embryophyta</taxon>
        <taxon>Tracheophyta</taxon>
        <taxon>Spermatophyta</taxon>
        <taxon>Magnoliopsida</taxon>
        <taxon>Liliopsida</taxon>
        <taxon>Asparagales</taxon>
        <taxon>Asparagaceae</taxon>
        <taxon>Asparagoideae</taxon>
        <taxon>Asparagus</taxon>
    </lineage>
</organism>
<accession>A0A5P1FK32</accession>
<keyword evidence="3" id="KW-1185">Reference proteome</keyword>
<evidence type="ECO:0000313" key="2">
    <source>
        <dbReference type="EMBL" id="ONK78083.1"/>
    </source>
</evidence>
<dbReference type="Proteomes" id="UP000243459">
    <property type="component" value="Chromosome 2"/>
</dbReference>
<reference evidence="3" key="1">
    <citation type="journal article" date="2017" name="Nat. Commun.">
        <title>The asparagus genome sheds light on the origin and evolution of a young Y chromosome.</title>
        <authorList>
            <person name="Harkess A."/>
            <person name="Zhou J."/>
            <person name="Xu C."/>
            <person name="Bowers J.E."/>
            <person name="Van der Hulst R."/>
            <person name="Ayyampalayam S."/>
            <person name="Mercati F."/>
            <person name="Riccardi P."/>
            <person name="McKain M.R."/>
            <person name="Kakrana A."/>
            <person name="Tang H."/>
            <person name="Ray J."/>
            <person name="Groenendijk J."/>
            <person name="Arikit S."/>
            <person name="Mathioni S.M."/>
            <person name="Nakano M."/>
            <person name="Shan H."/>
            <person name="Telgmann-Rauber A."/>
            <person name="Kanno A."/>
            <person name="Yue Z."/>
            <person name="Chen H."/>
            <person name="Li W."/>
            <person name="Chen Y."/>
            <person name="Xu X."/>
            <person name="Zhang Y."/>
            <person name="Luo S."/>
            <person name="Chen H."/>
            <person name="Gao J."/>
            <person name="Mao Z."/>
            <person name="Pires J.C."/>
            <person name="Luo M."/>
            <person name="Kudrna D."/>
            <person name="Wing R.A."/>
            <person name="Meyers B.C."/>
            <person name="Yi K."/>
            <person name="Kong H."/>
            <person name="Lavrijsen P."/>
            <person name="Sunseri F."/>
            <person name="Falavigna A."/>
            <person name="Ye Y."/>
            <person name="Leebens-Mack J.H."/>
            <person name="Chen G."/>
        </authorList>
    </citation>
    <scope>NUCLEOTIDE SEQUENCE [LARGE SCALE GENOMIC DNA]</scope>
    <source>
        <strain evidence="3">cv. DH0086</strain>
    </source>
</reference>